<evidence type="ECO:0000313" key="4">
    <source>
        <dbReference type="EMBL" id="KAH7532536.1"/>
    </source>
</evidence>
<reference evidence="4" key="1">
    <citation type="journal article" date="2021" name="Front. Plant Sci.">
        <title>Chromosome-Scale Genome Assembly for Chinese Sour Jujube and Insights Into Its Genome Evolution and Domestication Signature.</title>
        <authorList>
            <person name="Shen L.-Y."/>
            <person name="Luo H."/>
            <person name="Wang X.-L."/>
            <person name="Wang X.-M."/>
            <person name="Qiu X.-J."/>
            <person name="Liu H."/>
            <person name="Zhou S.-S."/>
            <person name="Jia K.-H."/>
            <person name="Nie S."/>
            <person name="Bao Y.-T."/>
            <person name="Zhang R.-G."/>
            <person name="Yun Q.-Z."/>
            <person name="Chai Y.-H."/>
            <person name="Lu J.-Y."/>
            <person name="Li Y."/>
            <person name="Zhao S.-W."/>
            <person name="Mao J.-F."/>
            <person name="Jia S.-G."/>
            <person name="Mao Y.-M."/>
        </authorList>
    </citation>
    <scope>NUCLEOTIDE SEQUENCE</scope>
    <source>
        <strain evidence="4">AT0</strain>
        <tissue evidence="4">Leaf</tissue>
    </source>
</reference>
<evidence type="ECO:0008006" key="6">
    <source>
        <dbReference type="Google" id="ProtNLM"/>
    </source>
</evidence>
<dbReference type="Gene3D" id="3.40.50.2000">
    <property type="entry name" value="Glycogen Phosphorylase B"/>
    <property type="match status" value="2"/>
</dbReference>
<evidence type="ECO:0000313" key="5">
    <source>
        <dbReference type="Proteomes" id="UP000813462"/>
    </source>
</evidence>
<name>A0A978VHG7_ZIZJJ</name>
<dbReference type="Proteomes" id="UP000813462">
    <property type="component" value="Unassembled WGS sequence"/>
</dbReference>
<gene>
    <name evidence="4" type="ORF">FEM48_Zijuj04G0030600</name>
</gene>
<dbReference type="InterPro" id="IPR002213">
    <property type="entry name" value="UDP_glucos_trans"/>
</dbReference>
<accession>A0A978VHG7</accession>
<organism evidence="4 5">
    <name type="scientific">Ziziphus jujuba var. spinosa</name>
    <dbReference type="NCBI Taxonomy" id="714518"/>
    <lineage>
        <taxon>Eukaryota</taxon>
        <taxon>Viridiplantae</taxon>
        <taxon>Streptophyta</taxon>
        <taxon>Embryophyta</taxon>
        <taxon>Tracheophyta</taxon>
        <taxon>Spermatophyta</taxon>
        <taxon>Magnoliopsida</taxon>
        <taxon>eudicotyledons</taxon>
        <taxon>Gunneridae</taxon>
        <taxon>Pentapetalae</taxon>
        <taxon>rosids</taxon>
        <taxon>fabids</taxon>
        <taxon>Rosales</taxon>
        <taxon>Rhamnaceae</taxon>
        <taxon>Paliureae</taxon>
        <taxon>Ziziphus</taxon>
    </lineage>
</organism>
<protein>
    <recommendedName>
        <fullName evidence="6">UDP-glycosyltransferase 90A1-like</fullName>
    </recommendedName>
</protein>
<comment type="similarity">
    <text evidence="1">Belongs to the UDP-glycosyltransferase family.</text>
</comment>
<dbReference type="SUPFAM" id="SSF53756">
    <property type="entry name" value="UDP-Glycosyltransferase/glycogen phosphorylase"/>
    <property type="match status" value="1"/>
</dbReference>
<evidence type="ECO:0000256" key="2">
    <source>
        <dbReference type="ARBA" id="ARBA00022676"/>
    </source>
</evidence>
<dbReference type="AlphaFoldDB" id="A0A978VHG7"/>
<proteinExistence type="inferred from homology"/>
<evidence type="ECO:0000256" key="3">
    <source>
        <dbReference type="ARBA" id="ARBA00022679"/>
    </source>
</evidence>
<dbReference type="PANTHER" id="PTHR48047:SF51">
    <property type="entry name" value="GLYCOSYLTRANSFERASE"/>
    <property type="match status" value="1"/>
</dbReference>
<sequence>MGPDFCDSPPSSSSTASSHHVVLFPFMSKGHTIPLLQLARLFLNRHHFAVTVFTTPANRPFIVHTLSDTAASVIDLPFPDNIPGIPSGVESTDKIPFSSMSVFYSFAAATKLMQPHFEQALQSLLLPPRYSFIVSDGFLWWTLESAAKFGLPRLVFYGMCVYSNSLSRIVAKNRLLPHLDDNNNDESKSITVTPFPWISVKRNDFPPVFTELVYSKGLASEFHLNCLKSTENSFGLIFNSFYELEAVFIEYWKQNLLPKPWCVGPFCLAEPKAWPRPTKPAWIEWLDQKLEQGSSVLYVAFGSQAEVSTQQLEEIAIGLEESMVNFLWVRGRPDWMPDAR</sequence>
<comment type="caution">
    <text evidence="4">The sequence shown here is derived from an EMBL/GenBank/DDBJ whole genome shotgun (WGS) entry which is preliminary data.</text>
</comment>
<evidence type="ECO:0000256" key="1">
    <source>
        <dbReference type="ARBA" id="ARBA00009995"/>
    </source>
</evidence>
<dbReference type="GO" id="GO:0035251">
    <property type="term" value="F:UDP-glucosyltransferase activity"/>
    <property type="evidence" value="ECO:0007669"/>
    <property type="project" value="TreeGrafter"/>
</dbReference>
<keyword evidence="3" id="KW-0808">Transferase</keyword>
<dbReference type="EMBL" id="JAEACU010000004">
    <property type="protein sequence ID" value="KAH7532536.1"/>
    <property type="molecule type" value="Genomic_DNA"/>
</dbReference>
<dbReference type="CDD" id="cd03784">
    <property type="entry name" value="GT1_Gtf-like"/>
    <property type="match status" value="1"/>
</dbReference>
<keyword evidence="2" id="KW-0328">Glycosyltransferase</keyword>
<dbReference type="PANTHER" id="PTHR48047">
    <property type="entry name" value="GLYCOSYLTRANSFERASE"/>
    <property type="match status" value="1"/>
</dbReference>